<dbReference type="FunFam" id="3.10.10.10:FF:000007">
    <property type="entry name" value="Retrovirus-related Pol polyprotein from transposon 17.6-like Protein"/>
    <property type="match status" value="1"/>
</dbReference>
<keyword evidence="10" id="KW-1015">Disulfide bond</keyword>
<evidence type="ECO:0000256" key="2">
    <source>
        <dbReference type="ARBA" id="ARBA00012180"/>
    </source>
</evidence>
<dbReference type="Gene3D" id="3.10.100.10">
    <property type="entry name" value="Mannose-Binding Protein A, subunit A"/>
    <property type="match status" value="2"/>
</dbReference>
<keyword evidence="4" id="KW-0808">Transferase</keyword>
<dbReference type="InterPro" id="IPR001304">
    <property type="entry name" value="C-type_lectin-like"/>
</dbReference>
<evidence type="ECO:0000256" key="1">
    <source>
        <dbReference type="ARBA" id="ARBA00010879"/>
    </source>
</evidence>
<dbReference type="InterPro" id="IPR000477">
    <property type="entry name" value="RT_dom"/>
</dbReference>
<evidence type="ECO:0000256" key="3">
    <source>
        <dbReference type="ARBA" id="ARBA00022670"/>
    </source>
</evidence>
<dbReference type="EC" id="3.1.26.4" evidence="2"/>
<evidence type="ECO:0000256" key="7">
    <source>
        <dbReference type="ARBA" id="ARBA00022759"/>
    </source>
</evidence>
<keyword evidence="7" id="KW-0255">Endonuclease</keyword>
<dbReference type="GO" id="GO:0003964">
    <property type="term" value="F:RNA-directed DNA polymerase activity"/>
    <property type="evidence" value="ECO:0007669"/>
    <property type="project" value="UniProtKB-KW"/>
</dbReference>
<evidence type="ECO:0000256" key="9">
    <source>
        <dbReference type="ARBA" id="ARBA00022918"/>
    </source>
</evidence>
<dbReference type="Proteomes" id="UP001205998">
    <property type="component" value="Unassembled WGS sequence"/>
</dbReference>
<keyword evidence="3" id="KW-0645">Protease</keyword>
<dbReference type="AlphaFoldDB" id="A0AAD5B9E0"/>
<dbReference type="Pfam" id="PF00078">
    <property type="entry name" value="RVT_1"/>
    <property type="match status" value="1"/>
</dbReference>
<evidence type="ECO:0000256" key="8">
    <source>
        <dbReference type="ARBA" id="ARBA00022801"/>
    </source>
</evidence>
<evidence type="ECO:0000256" key="4">
    <source>
        <dbReference type="ARBA" id="ARBA00022679"/>
    </source>
</evidence>
<comment type="similarity">
    <text evidence="1">Belongs to the beta type-B retroviral polymerase family. HERV class-II K(HML-2) pol subfamily.</text>
</comment>
<dbReference type="PROSITE" id="PS00615">
    <property type="entry name" value="C_TYPE_LECTIN_1"/>
    <property type="match status" value="1"/>
</dbReference>
<dbReference type="InterPro" id="IPR021109">
    <property type="entry name" value="Peptidase_aspartic_dom_sf"/>
</dbReference>
<feature type="domain" description="C-type lectin" evidence="12">
    <location>
        <begin position="16"/>
        <end position="112"/>
    </location>
</feature>
<dbReference type="GO" id="GO:0008233">
    <property type="term" value="F:peptidase activity"/>
    <property type="evidence" value="ECO:0007669"/>
    <property type="project" value="UniProtKB-KW"/>
</dbReference>
<reference evidence="13" key="1">
    <citation type="submission" date="2018-07" db="EMBL/GenBank/DDBJ databases">
        <title>Comparative genomics of catfishes provides insights into carnivory and benthic adaptation.</title>
        <authorList>
            <person name="Zhang Y."/>
            <person name="Wang D."/>
            <person name="Peng Z."/>
            <person name="Zheng S."/>
            <person name="Shao F."/>
            <person name="Tao W."/>
        </authorList>
    </citation>
    <scope>NUCLEOTIDE SEQUENCE</scope>
    <source>
        <strain evidence="13">Chongqing</strain>
    </source>
</reference>
<dbReference type="Gene3D" id="2.40.70.10">
    <property type="entry name" value="Acid Proteases"/>
    <property type="match status" value="1"/>
</dbReference>
<sequence>MKYLFFIWLLLGFYGQAYCKQQYGNLASIISVEELLKALIVMGVNPNFAWIGLYRGVPHENIWNWTDGEQTNFTLWSTNEPDDQSPGENCVVMIGNNWFDTNCEGQFYTLCFWRFLLVKEKKTWEEALKHCRSHYSDLVFVDSQTQLDLLKIETEQAQTASVWTGLRYCNGKWFCVNGMPLGNLAPLRTCPVQPYRCGGGDNRVEIRLVDLASNDVRPGVSVPCLIDTGSMVSTITESCFRSGFEPWGLDQLQSCHWLQLRAANGLEIPYIGYIELDVELYGRIISKCRILVVRDPPGGSTSVPGILGMNVLSRCYHELSGQYGPTLFELPLVMQDAELAQAFQTWQKVDGVLTHGGNVKIRGRRVCRIPEGTLKFVTATCASVFSDKIFEPRETGLPAGLLASPSLVRVNGGTVWVPIVNVGALDAILDPTIVLGTLQKLYLVDSPTGLTEISQVKAQTATCDTMSASDVGHLDNVELSGLSDDEQKQVRALLREFQSVFSTGDGDLGCTDLLSHEIPLIDETPVRQRYRRIPPSEYELVKTHISQLLDTQVIRESCSPYASPVVMVRKKDGSLRMCVDYRQINAKTRKDSFPLPPIEETLDSLTGACWFTTLDLASGYNQVPVAESDRHKTAFCTPWGLYEWNRMLFGLCNAPGVATADHPSPYHPVLYICLFNTNYLHVFPHHIHEPPSWPSSFPPTWWLHPQHSSTNIIHVPPLHMPKPSQSRLPHLVTKTSYMRCPSN</sequence>
<dbReference type="PROSITE" id="PS50041">
    <property type="entry name" value="C_TYPE_LECTIN_2"/>
    <property type="match status" value="1"/>
</dbReference>
<evidence type="ECO:0000313" key="13">
    <source>
        <dbReference type="EMBL" id="KAI5629814.1"/>
    </source>
</evidence>
<evidence type="ECO:0000256" key="10">
    <source>
        <dbReference type="ARBA" id="ARBA00023157"/>
    </source>
</evidence>
<feature type="chain" id="PRO_5042194859" description="ribonuclease H" evidence="11">
    <location>
        <begin position="20"/>
        <end position="743"/>
    </location>
</feature>
<dbReference type="SUPFAM" id="SSF50630">
    <property type="entry name" value="Acid proteases"/>
    <property type="match status" value="1"/>
</dbReference>
<keyword evidence="9" id="KW-0695">RNA-directed DNA polymerase</keyword>
<evidence type="ECO:0000256" key="6">
    <source>
        <dbReference type="ARBA" id="ARBA00022722"/>
    </source>
</evidence>
<feature type="signal peptide" evidence="11">
    <location>
        <begin position="1"/>
        <end position="19"/>
    </location>
</feature>
<dbReference type="InterPro" id="IPR053134">
    <property type="entry name" value="RNA-dir_DNA_polymerase"/>
</dbReference>
<keyword evidence="5" id="KW-0548">Nucleotidyltransferase</keyword>
<gene>
    <name evidence="13" type="ORF">C0J50_7865</name>
</gene>
<comment type="caution">
    <text evidence="13">The sequence shown here is derived from an EMBL/GenBank/DDBJ whole genome shotgun (WGS) entry which is preliminary data.</text>
</comment>
<dbReference type="SUPFAM" id="SSF56672">
    <property type="entry name" value="DNA/RNA polymerases"/>
    <property type="match status" value="1"/>
</dbReference>
<keyword evidence="11" id="KW-0732">Signal</keyword>
<protein>
    <recommendedName>
        <fullName evidence="2">ribonuclease H</fullName>
        <ecNumber evidence="2">3.1.26.4</ecNumber>
    </recommendedName>
</protein>
<dbReference type="CDD" id="cd00303">
    <property type="entry name" value="retropepsin_like"/>
    <property type="match status" value="1"/>
</dbReference>
<dbReference type="GO" id="GO:0006508">
    <property type="term" value="P:proteolysis"/>
    <property type="evidence" value="ECO:0007669"/>
    <property type="project" value="UniProtKB-KW"/>
</dbReference>
<dbReference type="Pfam" id="PF00059">
    <property type="entry name" value="Lectin_C"/>
    <property type="match status" value="2"/>
</dbReference>
<dbReference type="Gene3D" id="3.10.10.10">
    <property type="entry name" value="HIV Type 1 Reverse Transcriptase, subunit A, domain 1"/>
    <property type="match status" value="1"/>
</dbReference>
<dbReference type="SUPFAM" id="SSF56436">
    <property type="entry name" value="C-type lectin-like"/>
    <property type="match status" value="2"/>
</dbReference>
<dbReference type="PANTHER" id="PTHR24559:SF435">
    <property type="entry name" value="RIBONUCLEASE H"/>
    <property type="match status" value="1"/>
</dbReference>
<dbReference type="CDD" id="cd00037">
    <property type="entry name" value="CLECT"/>
    <property type="match status" value="2"/>
</dbReference>
<keyword evidence="6" id="KW-0540">Nuclease</keyword>
<evidence type="ECO:0000259" key="12">
    <source>
        <dbReference type="PROSITE" id="PS50041"/>
    </source>
</evidence>
<keyword evidence="14" id="KW-1185">Reference proteome</keyword>
<dbReference type="Gene3D" id="3.30.70.270">
    <property type="match status" value="1"/>
</dbReference>
<name>A0AAD5B9E0_SILAS</name>
<dbReference type="InterPro" id="IPR018378">
    <property type="entry name" value="C-type_lectin_CS"/>
</dbReference>
<keyword evidence="8" id="KW-0378">Hydrolase</keyword>
<dbReference type="InterPro" id="IPR016187">
    <property type="entry name" value="CTDL_fold"/>
</dbReference>
<proteinExistence type="inferred from homology"/>
<evidence type="ECO:0000313" key="14">
    <source>
        <dbReference type="Proteomes" id="UP001205998"/>
    </source>
</evidence>
<organism evidence="13 14">
    <name type="scientific">Silurus asotus</name>
    <name type="common">Amur catfish</name>
    <name type="synonym">Parasilurus asotus</name>
    <dbReference type="NCBI Taxonomy" id="30991"/>
    <lineage>
        <taxon>Eukaryota</taxon>
        <taxon>Metazoa</taxon>
        <taxon>Chordata</taxon>
        <taxon>Craniata</taxon>
        <taxon>Vertebrata</taxon>
        <taxon>Euteleostomi</taxon>
        <taxon>Actinopterygii</taxon>
        <taxon>Neopterygii</taxon>
        <taxon>Teleostei</taxon>
        <taxon>Ostariophysi</taxon>
        <taxon>Siluriformes</taxon>
        <taxon>Siluridae</taxon>
        <taxon>Silurus</taxon>
    </lineage>
</organism>
<dbReference type="InterPro" id="IPR043128">
    <property type="entry name" value="Rev_trsase/Diguanyl_cyclase"/>
</dbReference>
<dbReference type="CDD" id="cd01647">
    <property type="entry name" value="RT_LTR"/>
    <property type="match status" value="1"/>
</dbReference>
<dbReference type="EMBL" id="MU532980">
    <property type="protein sequence ID" value="KAI5629814.1"/>
    <property type="molecule type" value="Genomic_DNA"/>
</dbReference>
<evidence type="ECO:0000256" key="5">
    <source>
        <dbReference type="ARBA" id="ARBA00022695"/>
    </source>
</evidence>
<dbReference type="InterPro" id="IPR016186">
    <property type="entry name" value="C-type_lectin-like/link_sf"/>
</dbReference>
<dbReference type="InterPro" id="IPR043502">
    <property type="entry name" value="DNA/RNA_pol_sf"/>
</dbReference>
<dbReference type="GO" id="GO:0004523">
    <property type="term" value="F:RNA-DNA hybrid ribonuclease activity"/>
    <property type="evidence" value="ECO:0007669"/>
    <property type="project" value="UniProtKB-EC"/>
</dbReference>
<dbReference type="PANTHER" id="PTHR24559">
    <property type="entry name" value="TRANSPOSON TY3-I GAG-POL POLYPROTEIN"/>
    <property type="match status" value="1"/>
</dbReference>
<dbReference type="SMART" id="SM00034">
    <property type="entry name" value="CLECT"/>
    <property type="match status" value="1"/>
</dbReference>
<evidence type="ECO:0000256" key="11">
    <source>
        <dbReference type="SAM" id="SignalP"/>
    </source>
</evidence>
<accession>A0AAD5B9E0</accession>